<dbReference type="Pfam" id="PF26563">
    <property type="entry name" value="Rv3660c_N"/>
    <property type="match status" value="1"/>
</dbReference>
<dbReference type="GO" id="GO:0016887">
    <property type="term" value="F:ATP hydrolysis activity"/>
    <property type="evidence" value="ECO:0007669"/>
    <property type="project" value="TreeGrafter"/>
</dbReference>
<evidence type="ECO:0000259" key="1">
    <source>
        <dbReference type="Pfam" id="PF26563"/>
    </source>
</evidence>
<protein>
    <recommendedName>
        <fullName evidence="1">Rv3660c-like CheY-like N-terminal domain-containing protein</fullName>
    </recommendedName>
</protein>
<dbReference type="NCBIfam" id="TIGR03815">
    <property type="entry name" value="CpaE_hom_Actino"/>
    <property type="match status" value="1"/>
</dbReference>
<comment type="caution">
    <text evidence="2">The sequence shown here is derived from an EMBL/GenBank/DDBJ whole genome shotgun (WGS) entry which is preliminary data.</text>
</comment>
<dbReference type="InterPro" id="IPR022521">
    <property type="entry name" value="Rv3660c"/>
</dbReference>
<feature type="domain" description="Rv3660c-like CheY-like N-terminal" evidence="1">
    <location>
        <begin position="34"/>
        <end position="126"/>
    </location>
</feature>
<dbReference type="GO" id="GO:0009898">
    <property type="term" value="C:cytoplasmic side of plasma membrane"/>
    <property type="evidence" value="ECO:0007669"/>
    <property type="project" value="TreeGrafter"/>
</dbReference>
<organism evidence="2 3">
    <name type="scientific">Arthrobacter psychrolactophilus</name>
    <dbReference type="NCBI Taxonomy" id="92442"/>
    <lineage>
        <taxon>Bacteria</taxon>
        <taxon>Bacillati</taxon>
        <taxon>Actinomycetota</taxon>
        <taxon>Actinomycetes</taxon>
        <taxon>Micrococcales</taxon>
        <taxon>Micrococcaceae</taxon>
        <taxon>Arthrobacter</taxon>
    </lineage>
</organism>
<name>A0A2V5IRD4_9MICC</name>
<dbReference type="GO" id="GO:0051782">
    <property type="term" value="P:negative regulation of cell division"/>
    <property type="evidence" value="ECO:0007669"/>
    <property type="project" value="TreeGrafter"/>
</dbReference>
<dbReference type="InterPro" id="IPR050625">
    <property type="entry name" value="ParA/MinD_ATPase"/>
</dbReference>
<dbReference type="GO" id="GO:0005524">
    <property type="term" value="F:ATP binding"/>
    <property type="evidence" value="ECO:0007669"/>
    <property type="project" value="TreeGrafter"/>
</dbReference>
<dbReference type="AlphaFoldDB" id="A0A2V5IRD4"/>
<dbReference type="GO" id="GO:0005829">
    <property type="term" value="C:cytosol"/>
    <property type="evidence" value="ECO:0007669"/>
    <property type="project" value="TreeGrafter"/>
</dbReference>
<keyword evidence="3" id="KW-1185">Reference proteome</keyword>
<dbReference type="RefSeq" id="WP_110484652.1">
    <property type="nucleotide sequence ID" value="NZ_QJVC01000004.1"/>
</dbReference>
<dbReference type="PANTHER" id="PTHR43384:SF11">
    <property type="entry name" value="SEPTUM SITE DETERMINING PROTEIN"/>
    <property type="match status" value="1"/>
</dbReference>
<evidence type="ECO:0000313" key="3">
    <source>
        <dbReference type="Proteomes" id="UP000247980"/>
    </source>
</evidence>
<reference evidence="2 3" key="1">
    <citation type="submission" date="2018-05" db="EMBL/GenBank/DDBJ databases">
        <title>Genetic diversity of glacier-inhabiting Cryobacterium bacteria in China and description of Cryobacterium mengkeensis sp. nov. and Arthrobacter glacialis sp. nov.</title>
        <authorList>
            <person name="Liu Q."/>
            <person name="Xin Y.-H."/>
        </authorList>
    </citation>
    <scope>NUCLEOTIDE SEQUENCE [LARGE SCALE GENOMIC DNA]</scope>
    <source>
        <strain evidence="2 3">B7</strain>
    </source>
</reference>
<dbReference type="InterPro" id="IPR059050">
    <property type="entry name" value="Rv3660c_N"/>
</dbReference>
<dbReference type="EMBL" id="QJVC01000004">
    <property type="protein sequence ID" value="PYI39089.1"/>
    <property type="molecule type" value="Genomic_DNA"/>
</dbReference>
<evidence type="ECO:0000313" key="2">
    <source>
        <dbReference type="EMBL" id="PYI39089.1"/>
    </source>
</evidence>
<dbReference type="SUPFAM" id="SSF52540">
    <property type="entry name" value="P-loop containing nucleoside triphosphate hydrolases"/>
    <property type="match status" value="1"/>
</dbReference>
<dbReference type="OrthoDB" id="3252838at2"/>
<proteinExistence type="predicted"/>
<accession>A0A2V5IRD4</accession>
<gene>
    <name evidence="2" type="ORF">CVS30_07205</name>
</gene>
<dbReference type="InterPro" id="IPR027417">
    <property type="entry name" value="P-loop_NTPase"/>
</dbReference>
<dbReference type="PANTHER" id="PTHR43384">
    <property type="entry name" value="SEPTUM SITE-DETERMINING PROTEIN MIND HOMOLOG, CHLOROPLASTIC-RELATED"/>
    <property type="match status" value="1"/>
</dbReference>
<dbReference type="Proteomes" id="UP000247980">
    <property type="component" value="Unassembled WGS sequence"/>
</dbReference>
<sequence length="391" mass="40105">MRSRQTLPTGRTGDPWIPHRSTSVLLLSSSSEVQGAAGRVCAAAAVELLVMHGLEQAVARWDDVAAVLIDATGTMTGLDGWRGPLVVVGLATDAVLAWQQAEQLGADRVAILPESAPWLANYLSCLRSPVSGAGVVGVVGGCGGVGASTLAAALAVSAVKRGVRTLLVDGDPWGGGMGWLLAADEAPGLHWPELLRASGAINPEQLAASLPYFAGLAVLSWNTDTPGSNVPFGLAQLGEQGPTAVGEVMRAARGAYGLVVVDIGRTPDTFASLARHCDGIGVLVPGRARAVVAAASVVGALPLKPAVAIVRGPLQEGVDAATVAAAVDLPLVGTMPRLRGAAEVMGSQQLLELVRRRPMRRLVTNVLKWMAGDDTRDADRQSSSSMVGGGR</sequence>
<dbReference type="Gene3D" id="3.40.50.300">
    <property type="entry name" value="P-loop containing nucleotide triphosphate hydrolases"/>
    <property type="match status" value="1"/>
</dbReference>